<dbReference type="AlphaFoldDB" id="A0A023BZ27"/>
<keyword evidence="4" id="KW-0963">Cytoplasm</keyword>
<proteinExistence type="inferred from homology"/>
<dbReference type="Pfam" id="PF02631">
    <property type="entry name" value="RecX_HTH2"/>
    <property type="match status" value="1"/>
</dbReference>
<sequence>MYRNPITSITVAEALRKMERYCAYQERCHKDVEDKLRTMKLIPEAKEKIILHLLDQNFLNEERFAKAFARGKFNIKKWGKQRIVRELKFRNISPYNIKTALKEISEKEYFETFHKLAEKKYHSITEQDKNKKRKKLVDYLLYRGWETTLVYEKVNELIL</sequence>
<dbReference type="OrthoDB" id="1523826at2"/>
<feature type="domain" description="RecX third three-helical" evidence="6">
    <location>
        <begin position="108"/>
        <end position="152"/>
    </location>
</feature>
<organism evidence="7 8">
    <name type="scientific">Aquimarina atlantica</name>
    <dbReference type="NCBI Taxonomy" id="1317122"/>
    <lineage>
        <taxon>Bacteria</taxon>
        <taxon>Pseudomonadati</taxon>
        <taxon>Bacteroidota</taxon>
        <taxon>Flavobacteriia</taxon>
        <taxon>Flavobacteriales</taxon>
        <taxon>Flavobacteriaceae</taxon>
        <taxon>Aquimarina</taxon>
    </lineage>
</organism>
<dbReference type="InterPro" id="IPR003783">
    <property type="entry name" value="Regulatory_RecX"/>
</dbReference>
<dbReference type="InterPro" id="IPR053925">
    <property type="entry name" value="RecX_HTH_3rd"/>
</dbReference>
<comment type="subcellular location">
    <subcellularLocation>
        <location evidence="1">Cytoplasm</location>
    </subcellularLocation>
</comment>
<dbReference type="PANTHER" id="PTHR33602:SF1">
    <property type="entry name" value="REGULATORY PROTEIN RECX FAMILY PROTEIN"/>
    <property type="match status" value="1"/>
</dbReference>
<evidence type="ECO:0000259" key="5">
    <source>
        <dbReference type="Pfam" id="PF02631"/>
    </source>
</evidence>
<evidence type="ECO:0000313" key="7">
    <source>
        <dbReference type="EMBL" id="EZH74903.1"/>
    </source>
</evidence>
<evidence type="ECO:0000256" key="3">
    <source>
        <dbReference type="ARBA" id="ARBA00018111"/>
    </source>
</evidence>
<dbReference type="RefSeq" id="WP_034239798.1">
    <property type="nucleotide sequence ID" value="NZ_AQRA01000002.1"/>
</dbReference>
<keyword evidence="8" id="KW-1185">Reference proteome</keyword>
<evidence type="ECO:0000256" key="1">
    <source>
        <dbReference type="ARBA" id="ARBA00004496"/>
    </source>
</evidence>
<evidence type="ECO:0000313" key="8">
    <source>
        <dbReference type="Proteomes" id="UP000023541"/>
    </source>
</evidence>
<dbReference type="InterPro" id="IPR036388">
    <property type="entry name" value="WH-like_DNA-bd_sf"/>
</dbReference>
<evidence type="ECO:0000259" key="6">
    <source>
        <dbReference type="Pfam" id="PF21981"/>
    </source>
</evidence>
<dbReference type="EMBL" id="AQRA01000002">
    <property type="protein sequence ID" value="EZH74903.1"/>
    <property type="molecule type" value="Genomic_DNA"/>
</dbReference>
<comment type="caution">
    <text evidence="7">The sequence shown here is derived from an EMBL/GenBank/DDBJ whole genome shotgun (WGS) entry which is preliminary data.</text>
</comment>
<dbReference type="STRING" id="1317122.ATO12_09220"/>
<feature type="domain" description="RecX second three-helical" evidence="5">
    <location>
        <begin position="60"/>
        <end position="101"/>
    </location>
</feature>
<name>A0A023BZ27_9FLAO</name>
<protein>
    <recommendedName>
        <fullName evidence="3">Regulatory protein RecX</fullName>
    </recommendedName>
</protein>
<dbReference type="GO" id="GO:0005737">
    <property type="term" value="C:cytoplasm"/>
    <property type="evidence" value="ECO:0007669"/>
    <property type="project" value="UniProtKB-SubCell"/>
</dbReference>
<dbReference type="Proteomes" id="UP000023541">
    <property type="component" value="Unassembled WGS sequence"/>
</dbReference>
<dbReference type="InterPro" id="IPR053924">
    <property type="entry name" value="RecX_HTH_2nd"/>
</dbReference>
<evidence type="ECO:0000256" key="4">
    <source>
        <dbReference type="ARBA" id="ARBA00022490"/>
    </source>
</evidence>
<dbReference type="Pfam" id="PF21981">
    <property type="entry name" value="RecX_HTH3"/>
    <property type="match status" value="1"/>
</dbReference>
<dbReference type="GO" id="GO:0006282">
    <property type="term" value="P:regulation of DNA repair"/>
    <property type="evidence" value="ECO:0007669"/>
    <property type="project" value="InterPro"/>
</dbReference>
<comment type="similarity">
    <text evidence="2">Belongs to the RecX family.</text>
</comment>
<reference evidence="7 8" key="1">
    <citation type="submission" date="2014-04" db="EMBL/GenBank/DDBJ databases">
        <title>Aquimarina sp. 22II-S11-z7 Genome Sequencing.</title>
        <authorList>
            <person name="Lai Q."/>
        </authorList>
    </citation>
    <scope>NUCLEOTIDE SEQUENCE [LARGE SCALE GENOMIC DNA]</scope>
    <source>
        <strain evidence="7 8">22II-S11-z7</strain>
    </source>
</reference>
<dbReference type="PANTHER" id="PTHR33602">
    <property type="entry name" value="REGULATORY PROTEIN RECX FAMILY PROTEIN"/>
    <property type="match status" value="1"/>
</dbReference>
<dbReference type="Gene3D" id="1.10.10.10">
    <property type="entry name" value="Winged helix-like DNA-binding domain superfamily/Winged helix DNA-binding domain"/>
    <property type="match status" value="3"/>
</dbReference>
<evidence type="ECO:0000256" key="2">
    <source>
        <dbReference type="ARBA" id="ARBA00009695"/>
    </source>
</evidence>
<gene>
    <name evidence="7" type="ORF">ATO12_09220</name>
</gene>
<dbReference type="eggNOG" id="COG2137">
    <property type="taxonomic scope" value="Bacteria"/>
</dbReference>
<accession>A0A023BZ27</accession>